<dbReference type="NCBIfam" id="TIGR00762">
    <property type="entry name" value="DegV"/>
    <property type="match status" value="1"/>
</dbReference>
<gene>
    <name evidence="2" type="ORF">B8W69_06465</name>
</gene>
<dbReference type="PANTHER" id="PTHR33434">
    <property type="entry name" value="DEGV DOMAIN-CONTAINING PROTEIN DR_1986-RELATED"/>
    <property type="match status" value="1"/>
</dbReference>
<dbReference type="Gene3D" id="3.30.1180.10">
    <property type="match status" value="1"/>
</dbReference>
<dbReference type="AlphaFoldDB" id="A0A1X2L9P1"/>
<dbReference type="OrthoDB" id="9760324at2"/>
<dbReference type="InterPro" id="IPR003797">
    <property type="entry name" value="DegV"/>
</dbReference>
<dbReference type="EMBL" id="NCXM01000005">
    <property type="protein sequence ID" value="OSC30676.1"/>
    <property type="molecule type" value="Genomic_DNA"/>
</dbReference>
<dbReference type="Gene3D" id="3.40.50.10170">
    <property type="match status" value="1"/>
</dbReference>
<dbReference type="GO" id="GO:0008289">
    <property type="term" value="F:lipid binding"/>
    <property type="evidence" value="ECO:0007669"/>
    <property type="project" value="UniProtKB-KW"/>
</dbReference>
<dbReference type="InterPro" id="IPR043168">
    <property type="entry name" value="DegV_C"/>
</dbReference>
<keyword evidence="1" id="KW-0446">Lipid-binding</keyword>
<dbReference type="PANTHER" id="PTHR33434:SF2">
    <property type="entry name" value="FATTY ACID-BINDING PROTEIN TM_1468"/>
    <property type="match status" value="1"/>
</dbReference>
<dbReference type="SUPFAM" id="SSF82549">
    <property type="entry name" value="DAK1/DegV-like"/>
    <property type="match status" value="1"/>
</dbReference>
<dbReference type="Pfam" id="PF02645">
    <property type="entry name" value="DegV"/>
    <property type="match status" value="1"/>
</dbReference>
<evidence type="ECO:0008006" key="4">
    <source>
        <dbReference type="Google" id="ProtNLM"/>
    </source>
</evidence>
<protein>
    <recommendedName>
        <fullName evidence="4">Fatty acid-binding protein DegV</fullName>
    </recommendedName>
</protein>
<dbReference type="PROSITE" id="PS51482">
    <property type="entry name" value="DEGV"/>
    <property type="match status" value="1"/>
</dbReference>
<evidence type="ECO:0000313" key="2">
    <source>
        <dbReference type="EMBL" id="OSC30676.1"/>
    </source>
</evidence>
<evidence type="ECO:0000256" key="1">
    <source>
        <dbReference type="ARBA" id="ARBA00023121"/>
    </source>
</evidence>
<name>A0A1X2L9P1_9MYCO</name>
<keyword evidence="3" id="KW-1185">Reference proteome</keyword>
<organism evidence="2 3">
    <name type="scientific">Mycolicibacterium vulneris</name>
    <dbReference type="NCBI Taxonomy" id="547163"/>
    <lineage>
        <taxon>Bacteria</taxon>
        <taxon>Bacillati</taxon>
        <taxon>Actinomycetota</taxon>
        <taxon>Actinomycetes</taxon>
        <taxon>Mycobacteriales</taxon>
        <taxon>Mycobacteriaceae</taxon>
        <taxon>Mycolicibacterium</taxon>
    </lineage>
</organism>
<evidence type="ECO:0000313" key="3">
    <source>
        <dbReference type="Proteomes" id="UP000242320"/>
    </source>
</evidence>
<comment type="caution">
    <text evidence="2">The sequence shown here is derived from an EMBL/GenBank/DDBJ whole genome shotgun (WGS) entry which is preliminary data.</text>
</comment>
<proteinExistence type="predicted"/>
<dbReference type="InterPro" id="IPR050270">
    <property type="entry name" value="DegV_domain_contain"/>
</dbReference>
<sequence>MRSTAPARRAGSRRAKPCRGSWRWFVADVAVVTDSTACLPRALAATLDITVVSLYYDLGGGWLRESEFDGDFGTFFAELDASKSVAKTSPPRVEDFVAVFERLLQQHSAIVAVLISSGLSETCSMTRQAAARLESEGRGGERVMVIDSAGAAGQLGLQALAAARAAAAGENATGVTAVTRRARQEVRQWVVLDTLEYLRRGGRIGGGAAWLGSALDLKPILVLESQFRAVERVRTRKRAVERLVELMRQRRGVGADRWFVQHADAREDAERLAERLAEMFGTEPEFISELSPVLATHTGPGTLVAGGLSSAALEGAYG</sequence>
<reference evidence="2 3" key="1">
    <citation type="submission" date="2017-04" db="EMBL/GenBank/DDBJ databases">
        <title>The new phylogeny of genus Mycobacterium.</title>
        <authorList>
            <person name="Tortoli E."/>
            <person name="Trovato A."/>
            <person name="Cirillo D.M."/>
        </authorList>
    </citation>
    <scope>NUCLEOTIDE SEQUENCE [LARGE SCALE GENOMIC DNA]</scope>
    <source>
        <strain evidence="2 3">DSM 45247</strain>
    </source>
</reference>
<accession>A0A1X2L9P1</accession>
<dbReference type="Proteomes" id="UP000242320">
    <property type="component" value="Unassembled WGS sequence"/>
</dbReference>